<dbReference type="EMBL" id="LAZR01005783">
    <property type="protein sequence ID" value="KKM97165.1"/>
    <property type="molecule type" value="Genomic_DNA"/>
</dbReference>
<gene>
    <name evidence="1" type="ORF">LCGC14_1170930</name>
</gene>
<evidence type="ECO:0000313" key="1">
    <source>
        <dbReference type="EMBL" id="KKM97165.1"/>
    </source>
</evidence>
<name>A0A0F9P823_9ZZZZ</name>
<proteinExistence type="predicted"/>
<dbReference type="AlphaFoldDB" id="A0A0F9P823"/>
<protein>
    <recommendedName>
        <fullName evidence="2">Nucleotide-diphospho-sugar transferase domain-containing protein</fullName>
    </recommendedName>
</protein>
<dbReference type="InterPro" id="IPR029044">
    <property type="entry name" value="Nucleotide-diphossugar_trans"/>
</dbReference>
<reference evidence="1" key="1">
    <citation type="journal article" date="2015" name="Nature">
        <title>Complex archaea that bridge the gap between prokaryotes and eukaryotes.</title>
        <authorList>
            <person name="Spang A."/>
            <person name="Saw J.H."/>
            <person name="Jorgensen S.L."/>
            <person name="Zaremba-Niedzwiedzka K."/>
            <person name="Martijn J."/>
            <person name="Lind A.E."/>
            <person name="van Eijk R."/>
            <person name="Schleper C."/>
            <person name="Guy L."/>
            <person name="Ettema T.J."/>
        </authorList>
    </citation>
    <scope>NUCLEOTIDE SEQUENCE</scope>
</reference>
<sequence>MKEKEFKINIFIATPAYGSMCHTDYLHSIISYYEAKIPFTILTLGAESLITRARNTCLSYFYSMAGFTHLLFLDADIHLHADMLIQLLSTKKDVIGAPVALKGYDAEGKPVYNVGKVLEEEGDLLKVEKVGTAVLLLSRKAVNALVNNAQKNEDVYYSNPHTRGDANPNLKMYDVFKTGVFEGEYDSEDYYACRTLRKLGFDIFVDPSVKTKHNGNYVFG</sequence>
<organism evidence="1">
    <name type="scientific">marine sediment metagenome</name>
    <dbReference type="NCBI Taxonomy" id="412755"/>
    <lineage>
        <taxon>unclassified sequences</taxon>
        <taxon>metagenomes</taxon>
        <taxon>ecological metagenomes</taxon>
    </lineage>
</organism>
<evidence type="ECO:0008006" key="2">
    <source>
        <dbReference type="Google" id="ProtNLM"/>
    </source>
</evidence>
<accession>A0A0F9P823</accession>
<dbReference type="SUPFAM" id="SSF53448">
    <property type="entry name" value="Nucleotide-diphospho-sugar transferases"/>
    <property type="match status" value="1"/>
</dbReference>
<comment type="caution">
    <text evidence="1">The sequence shown here is derived from an EMBL/GenBank/DDBJ whole genome shotgun (WGS) entry which is preliminary data.</text>
</comment>
<dbReference type="Gene3D" id="3.90.550.10">
    <property type="entry name" value="Spore Coat Polysaccharide Biosynthesis Protein SpsA, Chain A"/>
    <property type="match status" value="1"/>
</dbReference>